<evidence type="ECO:0000256" key="5">
    <source>
        <dbReference type="ARBA" id="ARBA00022519"/>
    </source>
</evidence>
<dbReference type="InterPro" id="IPR037682">
    <property type="entry name" value="TonB_C"/>
</dbReference>
<keyword evidence="3" id="KW-0813">Transport</keyword>
<keyword evidence="6" id="KW-0812">Transmembrane</keyword>
<evidence type="ECO:0000256" key="8">
    <source>
        <dbReference type="ARBA" id="ARBA00022989"/>
    </source>
</evidence>
<dbReference type="AlphaFoldDB" id="A0A1W1XAB1"/>
<feature type="compositionally biased region" description="Low complexity" evidence="10">
    <location>
        <begin position="77"/>
        <end position="97"/>
    </location>
</feature>
<evidence type="ECO:0000256" key="6">
    <source>
        <dbReference type="ARBA" id="ARBA00022692"/>
    </source>
</evidence>
<dbReference type="NCBIfam" id="TIGR01352">
    <property type="entry name" value="tonB_Cterm"/>
    <property type="match status" value="1"/>
</dbReference>
<keyword evidence="13" id="KW-1185">Reference proteome</keyword>
<dbReference type="PANTHER" id="PTHR33446:SF2">
    <property type="entry name" value="PROTEIN TONB"/>
    <property type="match status" value="1"/>
</dbReference>
<keyword evidence="9" id="KW-0472">Membrane</keyword>
<protein>
    <submittedName>
        <fullName evidence="12">Protein TonB</fullName>
    </submittedName>
</protein>
<dbReference type="PROSITE" id="PS52015">
    <property type="entry name" value="TONB_CTD"/>
    <property type="match status" value="1"/>
</dbReference>
<evidence type="ECO:0000256" key="10">
    <source>
        <dbReference type="SAM" id="MobiDB-lite"/>
    </source>
</evidence>
<dbReference type="PANTHER" id="PTHR33446">
    <property type="entry name" value="PROTEIN TONB-RELATED"/>
    <property type="match status" value="1"/>
</dbReference>
<comment type="subcellular location">
    <subcellularLocation>
        <location evidence="1">Cell inner membrane</location>
        <topology evidence="1">Single-pass membrane protein</topology>
        <orientation evidence="1">Periplasmic side</orientation>
    </subcellularLocation>
</comment>
<reference evidence="12 13" key="1">
    <citation type="submission" date="2017-04" db="EMBL/GenBank/DDBJ databases">
        <authorList>
            <person name="Afonso C.L."/>
            <person name="Miller P.J."/>
            <person name="Scott M.A."/>
            <person name="Spackman E."/>
            <person name="Goraichik I."/>
            <person name="Dimitrov K.M."/>
            <person name="Suarez D.L."/>
            <person name="Swayne D.E."/>
        </authorList>
    </citation>
    <scope>NUCLEOTIDE SEQUENCE [LARGE SCALE GENOMIC DNA]</scope>
    <source>
        <strain evidence="12 13">DSM 23236</strain>
    </source>
</reference>
<organism evidence="12 13">
    <name type="scientific">Andreprevotia lacus DSM 23236</name>
    <dbReference type="NCBI Taxonomy" id="1121001"/>
    <lineage>
        <taxon>Bacteria</taxon>
        <taxon>Pseudomonadati</taxon>
        <taxon>Pseudomonadota</taxon>
        <taxon>Betaproteobacteria</taxon>
        <taxon>Neisseriales</taxon>
        <taxon>Chitinibacteraceae</taxon>
        <taxon>Andreprevotia</taxon>
    </lineage>
</organism>
<dbReference type="STRING" id="1121001.SAMN02745857_01034"/>
<evidence type="ECO:0000256" key="3">
    <source>
        <dbReference type="ARBA" id="ARBA00022448"/>
    </source>
</evidence>
<dbReference type="InterPro" id="IPR051045">
    <property type="entry name" value="TonB-dependent_transducer"/>
</dbReference>
<evidence type="ECO:0000313" key="12">
    <source>
        <dbReference type="EMBL" id="SMC20618.1"/>
    </source>
</evidence>
<dbReference type="GO" id="GO:0015031">
    <property type="term" value="P:protein transport"/>
    <property type="evidence" value="ECO:0007669"/>
    <property type="project" value="UniProtKB-KW"/>
</dbReference>
<name>A0A1W1XAB1_9NEIS</name>
<accession>A0A1W1XAB1</accession>
<evidence type="ECO:0000256" key="9">
    <source>
        <dbReference type="ARBA" id="ARBA00023136"/>
    </source>
</evidence>
<evidence type="ECO:0000256" key="1">
    <source>
        <dbReference type="ARBA" id="ARBA00004383"/>
    </source>
</evidence>
<dbReference type="GO" id="GO:0055085">
    <property type="term" value="P:transmembrane transport"/>
    <property type="evidence" value="ECO:0007669"/>
    <property type="project" value="InterPro"/>
</dbReference>
<comment type="similarity">
    <text evidence="2">Belongs to the TonB family.</text>
</comment>
<dbReference type="Proteomes" id="UP000192761">
    <property type="component" value="Unassembled WGS sequence"/>
</dbReference>
<dbReference type="Pfam" id="PF03544">
    <property type="entry name" value="TonB_C"/>
    <property type="match status" value="1"/>
</dbReference>
<feature type="region of interest" description="Disordered" evidence="10">
    <location>
        <begin position="62"/>
        <end position="154"/>
    </location>
</feature>
<dbReference type="EMBL" id="FWXD01000004">
    <property type="protein sequence ID" value="SMC20618.1"/>
    <property type="molecule type" value="Genomic_DNA"/>
</dbReference>
<keyword evidence="4" id="KW-1003">Cell membrane</keyword>
<dbReference type="SUPFAM" id="SSF74653">
    <property type="entry name" value="TolA/TonB C-terminal domain"/>
    <property type="match status" value="1"/>
</dbReference>
<dbReference type="InterPro" id="IPR006260">
    <property type="entry name" value="TonB/TolA_C"/>
</dbReference>
<dbReference type="Gene3D" id="3.30.1150.10">
    <property type="match status" value="1"/>
</dbReference>
<evidence type="ECO:0000313" key="13">
    <source>
        <dbReference type="Proteomes" id="UP000192761"/>
    </source>
</evidence>
<evidence type="ECO:0000256" key="7">
    <source>
        <dbReference type="ARBA" id="ARBA00022927"/>
    </source>
</evidence>
<evidence type="ECO:0000256" key="2">
    <source>
        <dbReference type="ARBA" id="ARBA00006555"/>
    </source>
</evidence>
<dbReference type="OrthoDB" id="9792439at2"/>
<evidence type="ECO:0000259" key="11">
    <source>
        <dbReference type="PROSITE" id="PS52015"/>
    </source>
</evidence>
<gene>
    <name evidence="12" type="ORF">SAMN02745857_01034</name>
</gene>
<feature type="domain" description="TonB C-terminal" evidence="11">
    <location>
        <begin position="147"/>
        <end position="238"/>
    </location>
</feature>
<feature type="compositionally biased region" description="Low complexity" evidence="10">
    <location>
        <begin position="129"/>
        <end position="153"/>
    </location>
</feature>
<sequence>MTAIAPAMPHSPLRPIRYSAVLLVLAAHVAVLYAIVSAREATAPVVEPPALTVIELPTLVSKPESQPQPAPQPLKPQPQKAQPKPQPVVQQPVSKPLKPAPDLPKSETAPVVAPETAKPVQEVKEAREAPAAPAKQAEPAAAAEPPSQPSVQANYLSMPRSYPAQSRTLGEEGTVTIRVVINEEGRPVSTEVAKSSGFARLDEDAKRTVMKWRFNPGKVNGKPVTQAWNVPVVYKLTN</sequence>
<keyword evidence="8" id="KW-1133">Transmembrane helix</keyword>
<dbReference type="GO" id="GO:0031992">
    <property type="term" value="F:energy transducer activity"/>
    <property type="evidence" value="ECO:0007669"/>
    <property type="project" value="TreeGrafter"/>
</dbReference>
<proteinExistence type="inferred from homology"/>
<keyword evidence="7" id="KW-0653">Protein transport</keyword>
<feature type="compositionally biased region" description="Pro residues" evidence="10">
    <location>
        <begin position="66"/>
        <end position="76"/>
    </location>
</feature>
<evidence type="ECO:0000256" key="4">
    <source>
        <dbReference type="ARBA" id="ARBA00022475"/>
    </source>
</evidence>
<keyword evidence="5" id="KW-0997">Cell inner membrane</keyword>
<dbReference type="GO" id="GO:0098797">
    <property type="term" value="C:plasma membrane protein complex"/>
    <property type="evidence" value="ECO:0007669"/>
    <property type="project" value="TreeGrafter"/>
</dbReference>